<dbReference type="InterPro" id="IPR003593">
    <property type="entry name" value="AAA+_ATPase"/>
</dbReference>
<evidence type="ECO:0000256" key="5">
    <source>
        <dbReference type="PROSITE-ProRule" id="PRU00703"/>
    </source>
</evidence>
<keyword evidence="5" id="KW-0129">CBS domain</keyword>
<evidence type="ECO:0000259" key="7">
    <source>
        <dbReference type="PROSITE" id="PS50112"/>
    </source>
</evidence>
<dbReference type="Gene3D" id="1.10.10.60">
    <property type="entry name" value="Homeodomain-like"/>
    <property type="match status" value="1"/>
</dbReference>
<organism evidence="9 10">
    <name type="scientific">Salicibibacter cibi</name>
    <dbReference type="NCBI Taxonomy" id="2743001"/>
    <lineage>
        <taxon>Bacteria</taxon>
        <taxon>Bacillati</taxon>
        <taxon>Bacillota</taxon>
        <taxon>Bacilli</taxon>
        <taxon>Bacillales</taxon>
        <taxon>Bacillaceae</taxon>
        <taxon>Salicibibacter</taxon>
    </lineage>
</organism>
<dbReference type="CDD" id="cd02205">
    <property type="entry name" value="CBS_pair_SF"/>
    <property type="match status" value="1"/>
</dbReference>
<dbReference type="InterPro" id="IPR013656">
    <property type="entry name" value="PAS_4"/>
</dbReference>
<protein>
    <submittedName>
        <fullName evidence="9">Sigma 54-interacting transcriptional regulator</fullName>
    </submittedName>
</protein>
<dbReference type="InterPro" id="IPR027417">
    <property type="entry name" value="P-loop_NTPase"/>
</dbReference>
<dbReference type="CDD" id="cd00009">
    <property type="entry name" value="AAA"/>
    <property type="match status" value="1"/>
</dbReference>
<dbReference type="PROSITE" id="PS00676">
    <property type="entry name" value="SIGMA54_INTERACT_2"/>
    <property type="match status" value="1"/>
</dbReference>
<dbReference type="InterPro" id="IPR009057">
    <property type="entry name" value="Homeodomain-like_sf"/>
</dbReference>
<dbReference type="SMART" id="SM00091">
    <property type="entry name" value="PAS"/>
    <property type="match status" value="2"/>
</dbReference>
<keyword evidence="10" id="KW-1185">Reference proteome</keyword>
<evidence type="ECO:0000259" key="6">
    <source>
        <dbReference type="PROSITE" id="PS50045"/>
    </source>
</evidence>
<proteinExistence type="predicted"/>
<dbReference type="Gene3D" id="3.40.50.300">
    <property type="entry name" value="P-loop containing nucleotide triphosphate hydrolases"/>
    <property type="match status" value="1"/>
</dbReference>
<dbReference type="Gene3D" id="1.10.8.60">
    <property type="match status" value="1"/>
</dbReference>
<reference evidence="9 10" key="1">
    <citation type="submission" date="2020-06" db="EMBL/GenBank/DDBJ databases">
        <title>Genomic analysis of Salicibibacter sp. NKC21-4.</title>
        <authorList>
            <person name="Oh Y.J."/>
        </authorList>
    </citation>
    <scope>NUCLEOTIDE SEQUENCE [LARGE SCALE GENOMIC DNA]</scope>
    <source>
        <strain evidence="9 10">NKC21-4</strain>
    </source>
</reference>
<dbReference type="PROSITE" id="PS50045">
    <property type="entry name" value="SIGMA54_INTERACT_4"/>
    <property type="match status" value="1"/>
</dbReference>
<evidence type="ECO:0000313" key="9">
    <source>
        <dbReference type="EMBL" id="QQK78687.1"/>
    </source>
</evidence>
<dbReference type="AlphaFoldDB" id="A0A7T6Z8J5"/>
<dbReference type="InterPro" id="IPR046342">
    <property type="entry name" value="CBS_dom_sf"/>
</dbReference>
<dbReference type="PROSITE" id="PS51371">
    <property type="entry name" value="CBS"/>
    <property type="match status" value="1"/>
</dbReference>
<dbReference type="InterPro" id="IPR000014">
    <property type="entry name" value="PAS"/>
</dbReference>
<dbReference type="Pfam" id="PF00158">
    <property type="entry name" value="Sigma54_activat"/>
    <property type="match status" value="1"/>
</dbReference>
<name>A0A7T6Z8J5_9BACI</name>
<gene>
    <name evidence="9" type="ORF">HUG20_01410</name>
</gene>
<dbReference type="InterPro" id="IPR058031">
    <property type="entry name" value="AAA_lid_NorR"/>
</dbReference>
<dbReference type="EMBL" id="CP054706">
    <property type="protein sequence ID" value="QQK78687.1"/>
    <property type="molecule type" value="Genomic_DNA"/>
</dbReference>
<dbReference type="PANTHER" id="PTHR32071:SF57">
    <property type="entry name" value="C4-DICARBOXYLATE TRANSPORT TRANSCRIPTIONAL REGULATORY PROTEIN DCTD"/>
    <property type="match status" value="1"/>
</dbReference>
<dbReference type="SUPFAM" id="SSF46689">
    <property type="entry name" value="Homeodomain-like"/>
    <property type="match status" value="1"/>
</dbReference>
<evidence type="ECO:0000256" key="4">
    <source>
        <dbReference type="ARBA" id="ARBA00023163"/>
    </source>
</evidence>
<dbReference type="SMART" id="SM00116">
    <property type="entry name" value="CBS"/>
    <property type="match status" value="2"/>
</dbReference>
<evidence type="ECO:0000256" key="2">
    <source>
        <dbReference type="ARBA" id="ARBA00022840"/>
    </source>
</evidence>
<dbReference type="Proteomes" id="UP000595349">
    <property type="component" value="Chromosome"/>
</dbReference>
<dbReference type="Pfam" id="PF00571">
    <property type="entry name" value="CBS"/>
    <property type="match status" value="2"/>
</dbReference>
<dbReference type="PROSITE" id="PS00675">
    <property type="entry name" value="SIGMA54_INTERACT_1"/>
    <property type="match status" value="1"/>
</dbReference>
<keyword evidence="4" id="KW-0804">Transcription</keyword>
<dbReference type="InterPro" id="IPR025662">
    <property type="entry name" value="Sigma_54_int_dom_ATP-bd_1"/>
</dbReference>
<keyword evidence="2" id="KW-0067">ATP-binding</keyword>
<dbReference type="Pfam" id="PF13426">
    <property type="entry name" value="PAS_9"/>
    <property type="match status" value="1"/>
</dbReference>
<dbReference type="SUPFAM" id="SSF55785">
    <property type="entry name" value="PYP-like sensor domain (PAS domain)"/>
    <property type="match status" value="2"/>
</dbReference>
<dbReference type="PANTHER" id="PTHR32071">
    <property type="entry name" value="TRANSCRIPTIONAL REGULATORY PROTEIN"/>
    <property type="match status" value="1"/>
</dbReference>
<feature type="domain" description="PAS" evidence="7">
    <location>
        <begin position="128"/>
        <end position="174"/>
    </location>
</feature>
<feature type="domain" description="Sigma-54 factor interaction" evidence="6">
    <location>
        <begin position="385"/>
        <end position="615"/>
    </location>
</feature>
<dbReference type="InterPro" id="IPR035965">
    <property type="entry name" value="PAS-like_dom_sf"/>
</dbReference>
<dbReference type="GO" id="GO:0043565">
    <property type="term" value="F:sequence-specific DNA binding"/>
    <property type="evidence" value="ECO:0007669"/>
    <property type="project" value="InterPro"/>
</dbReference>
<dbReference type="InterPro" id="IPR002078">
    <property type="entry name" value="Sigma_54_int"/>
</dbReference>
<dbReference type="Pfam" id="PF25601">
    <property type="entry name" value="AAA_lid_14"/>
    <property type="match status" value="1"/>
</dbReference>
<dbReference type="Pfam" id="PF02954">
    <property type="entry name" value="HTH_8"/>
    <property type="match status" value="1"/>
</dbReference>
<keyword evidence="1" id="KW-0547">Nucleotide-binding</keyword>
<dbReference type="KEGG" id="scib:HUG20_01410"/>
<dbReference type="PRINTS" id="PR01590">
    <property type="entry name" value="HTHFIS"/>
</dbReference>
<evidence type="ECO:0000259" key="8">
    <source>
        <dbReference type="PROSITE" id="PS51371"/>
    </source>
</evidence>
<dbReference type="SUPFAM" id="SSF52540">
    <property type="entry name" value="P-loop containing nucleoside triphosphate hydrolases"/>
    <property type="match status" value="1"/>
</dbReference>
<dbReference type="InterPro" id="IPR000644">
    <property type="entry name" value="CBS_dom"/>
</dbReference>
<dbReference type="Pfam" id="PF08448">
    <property type="entry name" value="PAS_4"/>
    <property type="match status" value="1"/>
</dbReference>
<dbReference type="Gene3D" id="3.10.580.10">
    <property type="entry name" value="CBS-domain"/>
    <property type="match status" value="1"/>
</dbReference>
<dbReference type="PROSITE" id="PS50112">
    <property type="entry name" value="PAS"/>
    <property type="match status" value="1"/>
</dbReference>
<dbReference type="SMART" id="SM00382">
    <property type="entry name" value="AAA"/>
    <property type="match status" value="1"/>
</dbReference>
<dbReference type="FunFam" id="3.40.50.300:FF:000006">
    <property type="entry name" value="DNA-binding transcriptional regulator NtrC"/>
    <property type="match status" value="1"/>
</dbReference>
<dbReference type="InterPro" id="IPR025943">
    <property type="entry name" value="Sigma_54_int_dom_ATP-bd_2"/>
</dbReference>
<keyword evidence="3" id="KW-0805">Transcription regulation</keyword>
<sequence>MVQVGELSATTFVKLQPDTTARETMELFLQNRQDIGCVMEQHHFLGIVTKYSLYRLLLESTSMDVTIQPAIKTNIISLQENESVYHARDILLEKGVGHAVVLNVNEDVVGVLATSDLIYGLLAGTDHLMTRLQSLVDNLQESVISVDTERNITAINASAQKLFRLEDTEIVGKSSETWFPTLDDDLSNAVLHGKRTEVKKISLSATIVIASIIPIQEWGKVNGAMAVLKDITELEKIANELESTKRIEKILDSALAVAYDGVIITDHVGHITKANHGFMELYGVTSFSKIEHQPLQNIAPEIHKQQSKNRKGELEAEIIQINQYKAIVSQTPIVQNNKTIGSIYKIIYQHLHLWKDLFNQIEKLEREISYYRGELNKNNDPFTPLISNNRKIEQLKADATTVAPSLSNLLINGESGTGKELLANGIHLASNRQGAFIKINCAAVPENLIESELFGYADGAFTGAKKGGRPGKFEQADKGTLFLDEIGDMALPLQAKLLRAVQEKEIEKIGDTQTRKVDVRILAASNKDIGKLVQEGAFREDLYYRINVIQLEIPPLRDRLDDIPLLTNHFMKKMQTKLDKPGITDISAEAIEKLRNYHWPGNVRQMENVMERAFLYAQTNRIETNHILIDAKDPTPTEHSSLHVANEHIPVKANRKKRMEETDKVTILDALKQAGGNRTIAAKALGISRSTLYQKLKKYGIKEKSEFFL</sequence>
<dbReference type="SUPFAM" id="SSF54631">
    <property type="entry name" value="CBS-domain pair"/>
    <property type="match status" value="1"/>
</dbReference>
<dbReference type="GO" id="GO:0006355">
    <property type="term" value="P:regulation of DNA-templated transcription"/>
    <property type="evidence" value="ECO:0007669"/>
    <property type="project" value="InterPro"/>
</dbReference>
<dbReference type="Gene3D" id="3.30.450.20">
    <property type="entry name" value="PAS domain"/>
    <property type="match status" value="2"/>
</dbReference>
<accession>A0A7T6Z8J5</accession>
<dbReference type="GO" id="GO:0005524">
    <property type="term" value="F:ATP binding"/>
    <property type="evidence" value="ECO:0007669"/>
    <property type="project" value="UniProtKB-KW"/>
</dbReference>
<evidence type="ECO:0000256" key="1">
    <source>
        <dbReference type="ARBA" id="ARBA00022741"/>
    </source>
</evidence>
<dbReference type="InterPro" id="IPR002197">
    <property type="entry name" value="HTH_Fis"/>
</dbReference>
<dbReference type="NCBIfam" id="TIGR00229">
    <property type="entry name" value="sensory_box"/>
    <property type="match status" value="1"/>
</dbReference>
<feature type="domain" description="CBS" evidence="8">
    <location>
        <begin position="71"/>
        <end position="127"/>
    </location>
</feature>
<evidence type="ECO:0000313" key="10">
    <source>
        <dbReference type="Proteomes" id="UP000595349"/>
    </source>
</evidence>
<evidence type="ECO:0000256" key="3">
    <source>
        <dbReference type="ARBA" id="ARBA00023015"/>
    </source>
</evidence>